<dbReference type="Proteomes" id="UP000799777">
    <property type="component" value="Unassembled WGS sequence"/>
</dbReference>
<dbReference type="PANTHER" id="PTHR47942:SF105">
    <property type="entry name" value="ATPASE EXPRESSION PROTEIN 3"/>
    <property type="match status" value="1"/>
</dbReference>
<reference evidence="4" key="1">
    <citation type="journal article" date="2020" name="Stud. Mycol.">
        <title>101 Dothideomycetes genomes: a test case for predicting lifestyles and emergence of pathogens.</title>
        <authorList>
            <person name="Haridas S."/>
            <person name="Albert R."/>
            <person name="Binder M."/>
            <person name="Bloem J."/>
            <person name="Labutti K."/>
            <person name="Salamov A."/>
            <person name="Andreopoulos B."/>
            <person name="Baker S."/>
            <person name="Barry K."/>
            <person name="Bills G."/>
            <person name="Bluhm B."/>
            <person name="Cannon C."/>
            <person name="Castanera R."/>
            <person name="Culley D."/>
            <person name="Daum C."/>
            <person name="Ezra D."/>
            <person name="Gonzalez J."/>
            <person name="Henrissat B."/>
            <person name="Kuo A."/>
            <person name="Liang C."/>
            <person name="Lipzen A."/>
            <person name="Lutzoni F."/>
            <person name="Magnuson J."/>
            <person name="Mondo S."/>
            <person name="Nolan M."/>
            <person name="Ohm R."/>
            <person name="Pangilinan J."/>
            <person name="Park H.-J."/>
            <person name="Ramirez L."/>
            <person name="Alfaro M."/>
            <person name="Sun H."/>
            <person name="Tritt A."/>
            <person name="Yoshinaga Y."/>
            <person name="Zwiers L.-H."/>
            <person name="Turgeon B."/>
            <person name="Goodwin S."/>
            <person name="Spatafora J."/>
            <person name="Crous P."/>
            <person name="Grigoriev I."/>
        </authorList>
    </citation>
    <scope>NUCLEOTIDE SEQUENCE</scope>
    <source>
        <strain evidence="4">CBS 110217</strain>
    </source>
</reference>
<gene>
    <name evidence="4" type="ORF">EK21DRAFT_39272</name>
</gene>
<keyword evidence="5" id="KW-1185">Reference proteome</keyword>
<accession>A0A9P4H5P9</accession>
<keyword evidence="1" id="KW-0677">Repeat</keyword>
<evidence type="ECO:0000256" key="1">
    <source>
        <dbReference type="ARBA" id="ARBA00022737"/>
    </source>
</evidence>
<feature type="region of interest" description="Disordered" evidence="3">
    <location>
        <begin position="70"/>
        <end position="96"/>
    </location>
</feature>
<dbReference type="PANTHER" id="PTHR47942">
    <property type="entry name" value="TETRATRICOPEPTIDE REPEAT (TPR)-LIKE SUPERFAMILY PROTEIN-RELATED"/>
    <property type="match status" value="1"/>
</dbReference>
<feature type="repeat" description="PPR" evidence="2">
    <location>
        <begin position="163"/>
        <end position="197"/>
    </location>
</feature>
<dbReference type="InterPro" id="IPR002885">
    <property type="entry name" value="PPR_rpt"/>
</dbReference>
<evidence type="ECO:0000313" key="4">
    <source>
        <dbReference type="EMBL" id="KAF2028009.1"/>
    </source>
</evidence>
<dbReference type="Pfam" id="PF13041">
    <property type="entry name" value="PPR_2"/>
    <property type="match status" value="1"/>
</dbReference>
<evidence type="ECO:0000313" key="5">
    <source>
        <dbReference type="Proteomes" id="UP000799777"/>
    </source>
</evidence>
<sequence>MLNCRACLWRCIQALDAAASNAHRLRSDVNPIFLPSQQRAFSTRRDVVRKTDVKPTGLAEVERLSQRREEPWEKSAVAASQKRRERAALRQPRPQSVYETPNLAKIGKRDPTISEQEWSHRKRELRHLQDPLELAQFVRQELGKGKAREMLQLVRMASHSMQCVVSWNHIIDHFLAKERVNDALKVYNDMKKRAQFPDSYTYTILLRGLSINAHLSGVLSKALSVYHSLSAPNSRVEPSIIHTNAALRVCARAMDMDALWGIAGKIPETGPQAANVVTYITIINSIRQNLLLGGPKGETEDELAARKERGIMEGRRMWEDIIARWRNADLVIDEELVCAMARLLLVGSRPRDWDDVLSLIEQTMDIPRLVPRLGTPARKDSALPQLRAPNVPAGYKFDDDHLAPGQSPMRGDEFLALTPQGVGNAVSNPLSYVRPGNNTLSVIQEACQKIVANKAAQEYWDLLTDPTTYRIVPDVNNLHMRLRNLRQNRASSAALDLLQHDMLEKGITPKPGTFRIAMSTCVRDKNNHNSLRNGSSILQIMLKTLEDSDPKAVGMYADLALTFPLAKGSDLVDALTILTPVVKSIRLQLGIGGEDRPDVRHIGPHYLKGEERQDALAALRKVYAVYDKLLLSNMLPEEQKAPFKKERARLSSFIQRSVFKDQR</sequence>
<proteinExistence type="predicted"/>
<dbReference type="PROSITE" id="PS51375">
    <property type="entry name" value="PPR"/>
    <property type="match status" value="1"/>
</dbReference>
<organism evidence="4 5">
    <name type="scientific">Setomelanomma holmii</name>
    <dbReference type="NCBI Taxonomy" id="210430"/>
    <lineage>
        <taxon>Eukaryota</taxon>
        <taxon>Fungi</taxon>
        <taxon>Dikarya</taxon>
        <taxon>Ascomycota</taxon>
        <taxon>Pezizomycotina</taxon>
        <taxon>Dothideomycetes</taxon>
        <taxon>Pleosporomycetidae</taxon>
        <taxon>Pleosporales</taxon>
        <taxon>Pleosporineae</taxon>
        <taxon>Phaeosphaeriaceae</taxon>
        <taxon>Setomelanomma</taxon>
    </lineage>
</organism>
<comment type="caution">
    <text evidence="4">The sequence shown here is derived from an EMBL/GenBank/DDBJ whole genome shotgun (WGS) entry which is preliminary data.</text>
</comment>
<evidence type="ECO:0000256" key="2">
    <source>
        <dbReference type="PROSITE-ProRule" id="PRU00708"/>
    </source>
</evidence>
<feature type="non-terminal residue" evidence="4">
    <location>
        <position position="663"/>
    </location>
</feature>
<dbReference type="InterPro" id="IPR051222">
    <property type="entry name" value="PPR/CCM1_RNA-binding"/>
</dbReference>
<evidence type="ECO:0000256" key="3">
    <source>
        <dbReference type="SAM" id="MobiDB-lite"/>
    </source>
</evidence>
<dbReference type="AlphaFoldDB" id="A0A9P4H5P9"/>
<dbReference type="NCBIfam" id="TIGR00756">
    <property type="entry name" value="PPR"/>
    <property type="match status" value="1"/>
</dbReference>
<evidence type="ECO:0008006" key="6">
    <source>
        <dbReference type="Google" id="ProtNLM"/>
    </source>
</evidence>
<dbReference type="InterPro" id="IPR011990">
    <property type="entry name" value="TPR-like_helical_dom_sf"/>
</dbReference>
<protein>
    <recommendedName>
        <fullName evidence="6">Pentatricopeptide repeat protein</fullName>
    </recommendedName>
</protein>
<dbReference type="OrthoDB" id="185373at2759"/>
<dbReference type="EMBL" id="ML978218">
    <property type="protein sequence ID" value="KAF2028009.1"/>
    <property type="molecule type" value="Genomic_DNA"/>
</dbReference>
<dbReference type="Gene3D" id="1.25.40.10">
    <property type="entry name" value="Tetratricopeptide repeat domain"/>
    <property type="match status" value="1"/>
</dbReference>
<name>A0A9P4H5P9_9PLEO</name>